<dbReference type="OrthoDB" id="5506143at2"/>
<protein>
    <submittedName>
        <fullName evidence="1">dUTPase</fullName>
    </submittedName>
</protein>
<evidence type="ECO:0000313" key="2">
    <source>
        <dbReference type="Proteomes" id="UP000075670"/>
    </source>
</evidence>
<gene>
    <name evidence="1" type="ORF">MOMUL_17620</name>
</gene>
<sequence>MDRLEHIFALQERFDQDLARRRRLPDYSAAEWIQKEVLAMVAELGELLEEVNFKWWKNPHPLDREAIKGELVDILHFLVSMCLKAGITAEEFYQAYLAKNQENFRRQQGLTDRREYAATGEDKEA</sequence>
<dbReference type="RefSeq" id="WP_062284098.1">
    <property type="nucleotide sequence ID" value="NZ_LTBC01000005.1"/>
</dbReference>
<organism evidence="1 2">
    <name type="scientific">Moorella mulderi DSM 14980</name>
    <dbReference type="NCBI Taxonomy" id="1122241"/>
    <lineage>
        <taxon>Bacteria</taxon>
        <taxon>Bacillati</taxon>
        <taxon>Bacillota</taxon>
        <taxon>Clostridia</taxon>
        <taxon>Neomoorellales</taxon>
        <taxon>Neomoorellaceae</taxon>
        <taxon>Neomoorella</taxon>
    </lineage>
</organism>
<evidence type="ECO:0000313" key="1">
    <source>
        <dbReference type="EMBL" id="KYH32187.1"/>
    </source>
</evidence>
<keyword evidence="2" id="KW-1185">Reference proteome</keyword>
<comment type="caution">
    <text evidence="1">The sequence shown here is derived from an EMBL/GenBank/DDBJ whole genome shotgun (WGS) entry which is preliminary data.</text>
</comment>
<dbReference type="AlphaFoldDB" id="A0A151AXQ6"/>
<dbReference type="Pfam" id="PF08761">
    <property type="entry name" value="dUTPase_2"/>
    <property type="match status" value="1"/>
</dbReference>
<dbReference type="PATRIC" id="fig|1122241.3.peg.1860"/>
<reference evidence="1 2" key="1">
    <citation type="submission" date="2016-02" db="EMBL/GenBank/DDBJ databases">
        <title>Genome sequence of Moorella mulderi DSM 14980.</title>
        <authorList>
            <person name="Poehlein A."/>
            <person name="Daniel R."/>
        </authorList>
    </citation>
    <scope>NUCLEOTIDE SEQUENCE [LARGE SCALE GENOMIC DNA]</scope>
    <source>
        <strain evidence="1 2">DSM 14980</strain>
    </source>
</reference>
<accession>A0A151AXQ6</accession>
<dbReference type="CDD" id="cd11527">
    <property type="entry name" value="NTP-PPase_dUTPase"/>
    <property type="match status" value="1"/>
</dbReference>
<dbReference type="InterPro" id="IPR014871">
    <property type="entry name" value="dUTPase/dCTP_pyrophosphatase"/>
</dbReference>
<name>A0A151AXQ6_9FIRM</name>
<dbReference type="Gene3D" id="1.10.4010.10">
    <property type="entry name" value="Type II deoxyuridine triphosphatase"/>
    <property type="match status" value="1"/>
</dbReference>
<dbReference type="EMBL" id="LTBC01000005">
    <property type="protein sequence ID" value="KYH32187.1"/>
    <property type="molecule type" value="Genomic_DNA"/>
</dbReference>
<dbReference type="Proteomes" id="UP000075670">
    <property type="component" value="Unassembled WGS sequence"/>
</dbReference>
<proteinExistence type="predicted"/>
<dbReference type="SUPFAM" id="SSF101386">
    <property type="entry name" value="all-alpha NTP pyrophosphatases"/>
    <property type="match status" value="1"/>
</dbReference>